<keyword evidence="2" id="KW-1185">Reference proteome</keyword>
<evidence type="ECO:0000313" key="1">
    <source>
        <dbReference type="EMBL" id="MFC4594659.1"/>
    </source>
</evidence>
<evidence type="ECO:0000313" key="2">
    <source>
        <dbReference type="Proteomes" id="UP001595957"/>
    </source>
</evidence>
<protein>
    <submittedName>
        <fullName evidence="1">Uncharacterized protein</fullName>
    </submittedName>
</protein>
<reference evidence="2" key="1">
    <citation type="journal article" date="2019" name="Int. J. Syst. Evol. Microbiol.">
        <title>The Global Catalogue of Microorganisms (GCM) 10K type strain sequencing project: providing services to taxonomists for standard genome sequencing and annotation.</title>
        <authorList>
            <consortium name="The Broad Institute Genomics Platform"/>
            <consortium name="The Broad Institute Genome Sequencing Center for Infectious Disease"/>
            <person name="Wu L."/>
            <person name="Ma J."/>
        </authorList>
    </citation>
    <scope>NUCLEOTIDE SEQUENCE [LARGE SCALE GENOMIC DNA]</scope>
    <source>
        <strain evidence="2">NBRC 103632</strain>
    </source>
</reference>
<proteinExistence type="predicted"/>
<comment type="caution">
    <text evidence="1">The sequence shown here is derived from an EMBL/GenBank/DDBJ whole genome shotgun (WGS) entry which is preliminary data.</text>
</comment>
<organism evidence="1 2">
    <name type="scientific">Sphingobium tyrosinilyticum</name>
    <dbReference type="NCBI Taxonomy" id="2715436"/>
    <lineage>
        <taxon>Bacteria</taxon>
        <taxon>Pseudomonadati</taxon>
        <taxon>Pseudomonadota</taxon>
        <taxon>Alphaproteobacteria</taxon>
        <taxon>Sphingomonadales</taxon>
        <taxon>Sphingomonadaceae</taxon>
        <taxon>Sphingobium</taxon>
    </lineage>
</organism>
<gene>
    <name evidence="1" type="ORF">ACFO3E_10740</name>
</gene>
<accession>A0ABV9F3Z0</accession>
<name>A0ABV9F3Z0_9SPHN</name>
<dbReference type="EMBL" id="JBHSFZ010000022">
    <property type="protein sequence ID" value="MFC4594659.1"/>
    <property type="molecule type" value="Genomic_DNA"/>
</dbReference>
<dbReference type="Proteomes" id="UP001595957">
    <property type="component" value="Unassembled WGS sequence"/>
</dbReference>
<sequence>MAAYQLPPKQHVGTTYKRALERFHHSREAAISGNSRALPLIESSDN</sequence>